<dbReference type="EMBL" id="CM042033">
    <property type="protein sequence ID" value="KAI3774623.1"/>
    <property type="molecule type" value="Genomic_DNA"/>
</dbReference>
<name>A0ACB9FTF2_9ASTR</name>
<keyword evidence="2" id="KW-1185">Reference proteome</keyword>
<proteinExistence type="predicted"/>
<organism evidence="1 2">
    <name type="scientific">Smallanthus sonchifolius</name>
    <dbReference type="NCBI Taxonomy" id="185202"/>
    <lineage>
        <taxon>Eukaryota</taxon>
        <taxon>Viridiplantae</taxon>
        <taxon>Streptophyta</taxon>
        <taxon>Embryophyta</taxon>
        <taxon>Tracheophyta</taxon>
        <taxon>Spermatophyta</taxon>
        <taxon>Magnoliopsida</taxon>
        <taxon>eudicotyledons</taxon>
        <taxon>Gunneridae</taxon>
        <taxon>Pentapetalae</taxon>
        <taxon>asterids</taxon>
        <taxon>campanulids</taxon>
        <taxon>Asterales</taxon>
        <taxon>Asteraceae</taxon>
        <taxon>Asteroideae</taxon>
        <taxon>Heliantheae alliance</taxon>
        <taxon>Millerieae</taxon>
        <taxon>Smallanthus</taxon>
    </lineage>
</organism>
<reference evidence="1 2" key="2">
    <citation type="journal article" date="2022" name="Mol. Ecol. Resour.">
        <title>The genomes of chicory, endive, great burdock and yacon provide insights into Asteraceae paleo-polyploidization history and plant inulin production.</title>
        <authorList>
            <person name="Fan W."/>
            <person name="Wang S."/>
            <person name="Wang H."/>
            <person name="Wang A."/>
            <person name="Jiang F."/>
            <person name="Liu H."/>
            <person name="Zhao H."/>
            <person name="Xu D."/>
            <person name="Zhang Y."/>
        </authorList>
    </citation>
    <scope>NUCLEOTIDE SEQUENCE [LARGE SCALE GENOMIC DNA]</scope>
    <source>
        <strain evidence="2">cv. Yunnan</strain>
        <tissue evidence="1">Leaves</tissue>
    </source>
</reference>
<accession>A0ACB9FTF2</accession>
<protein>
    <submittedName>
        <fullName evidence="1">Uncharacterized protein</fullName>
    </submittedName>
</protein>
<evidence type="ECO:0000313" key="1">
    <source>
        <dbReference type="EMBL" id="KAI3774623.1"/>
    </source>
</evidence>
<sequence length="354" mass="39648">MSRPNQNLFLSVQNSKTTTADVAKNRMVAKTLVFNSSKKAIVLKKSVELHTPLTKICEGMKRLEIASQKKTLKGSISKPKKPEPEDSSRKLKICKNEKKDLAPSKSTKTQNKKTPTYKCNSLHDQVVDVKEENLQPQETSDTSNSHALRAEMNELSNLGSHEDHSNVDDKENALNPQDNNRSNNQPLGDKILSMEMHQKNKIVQTASPAVMKCKKPKPTNIKPFRLRTDEREILKEAILERKLHFTAPEKEVAKYTCAIKRTYRAPKNEKLSTSDNCGKVSVQTVCSVRMPGQQLGVIEEKSSKLTNDVKMVGNNTRAVSAARSTSRGKRHVTVAKEPNFHTSHLPRTCSKKTA</sequence>
<reference evidence="2" key="1">
    <citation type="journal article" date="2022" name="Mol. Ecol. Resour.">
        <title>The genomes of chicory, endive, great burdock and yacon provide insights into Asteraceae palaeo-polyploidization history and plant inulin production.</title>
        <authorList>
            <person name="Fan W."/>
            <person name="Wang S."/>
            <person name="Wang H."/>
            <person name="Wang A."/>
            <person name="Jiang F."/>
            <person name="Liu H."/>
            <person name="Zhao H."/>
            <person name="Xu D."/>
            <person name="Zhang Y."/>
        </authorList>
    </citation>
    <scope>NUCLEOTIDE SEQUENCE [LARGE SCALE GENOMIC DNA]</scope>
    <source>
        <strain evidence="2">cv. Yunnan</strain>
    </source>
</reference>
<gene>
    <name evidence="1" type="ORF">L1987_49182</name>
</gene>
<comment type="caution">
    <text evidence="1">The sequence shown here is derived from an EMBL/GenBank/DDBJ whole genome shotgun (WGS) entry which is preliminary data.</text>
</comment>
<evidence type="ECO:0000313" key="2">
    <source>
        <dbReference type="Proteomes" id="UP001056120"/>
    </source>
</evidence>
<dbReference type="Proteomes" id="UP001056120">
    <property type="component" value="Linkage Group LG16"/>
</dbReference>